<dbReference type="AlphaFoldDB" id="A0AAD2DSH5"/>
<name>A0AAD2DSH5_9LAMI</name>
<dbReference type="Gene3D" id="1.20.140.40">
    <property type="entry name" value="Invertase/pectin methylesterase inhibitor family protein"/>
    <property type="match status" value="1"/>
</dbReference>
<proteinExistence type="predicted"/>
<dbReference type="SUPFAM" id="SSF101148">
    <property type="entry name" value="Plant invertase/pectin methylesterase inhibitor"/>
    <property type="match status" value="1"/>
</dbReference>
<protein>
    <recommendedName>
        <fullName evidence="3">Pectinesterase inhibitor domain-containing protein</fullName>
    </recommendedName>
</protein>
<sequence length="129" mass="13876">MISGATNWHDAIGKAIKVTLSLAKNLKSKNDMIAPAIANLPSIKKQSLEKTCKESFQTVIDMLMEGQDAFAAGANGTVHTKLSAALDTECVDELSKCWAYFPRSQQGRGTSTIVSICLAIMAQNEFVVP</sequence>
<gene>
    <name evidence="1" type="ORF">FPE_LOCUS9620</name>
</gene>
<accession>A0AAD2DSH5</accession>
<organism evidence="1 2">
    <name type="scientific">Fraxinus pennsylvanica</name>
    <dbReference type="NCBI Taxonomy" id="56036"/>
    <lineage>
        <taxon>Eukaryota</taxon>
        <taxon>Viridiplantae</taxon>
        <taxon>Streptophyta</taxon>
        <taxon>Embryophyta</taxon>
        <taxon>Tracheophyta</taxon>
        <taxon>Spermatophyta</taxon>
        <taxon>Magnoliopsida</taxon>
        <taxon>eudicotyledons</taxon>
        <taxon>Gunneridae</taxon>
        <taxon>Pentapetalae</taxon>
        <taxon>asterids</taxon>
        <taxon>lamiids</taxon>
        <taxon>Lamiales</taxon>
        <taxon>Oleaceae</taxon>
        <taxon>Oleeae</taxon>
        <taxon>Fraxinus</taxon>
    </lineage>
</organism>
<evidence type="ECO:0008006" key="3">
    <source>
        <dbReference type="Google" id="ProtNLM"/>
    </source>
</evidence>
<evidence type="ECO:0000313" key="2">
    <source>
        <dbReference type="Proteomes" id="UP000834106"/>
    </source>
</evidence>
<evidence type="ECO:0000313" key="1">
    <source>
        <dbReference type="EMBL" id="CAI9762190.1"/>
    </source>
</evidence>
<dbReference type="InterPro" id="IPR035513">
    <property type="entry name" value="Invertase/methylesterase_inhib"/>
</dbReference>
<reference evidence="1" key="1">
    <citation type="submission" date="2023-05" db="EMBL/GenBank/DDBJ databases">
        <authorList>
            <person name="Huff M."/>
        </authorList>
    </citation>
    <scope>NUCLEOTIDE SEQUENCE</scope>
</reference>
<dbReference type="EMBL" id="OU503040">
    <property type="protein sequence ID" value="CAI9762190.1"/>
    <property type="molecule type" value="Genomic_DNA"/>
</dbReference>
<keyword evidence="2" id="KW-1185">Reference proteome</keyword>
<dbReference type="Proteomes" id="UP000834106">
    <property type="component" value="Chromosome 5"/>
</dbReference>